<feature type="domain" description="Soluble ligand binding" evidence="3">
    <location>
        <begin position="96"/>
        <end position="140"/>
    </location>
</feature>
<dbReference type="EMBL" id="MPNX01000019">
    <property type="protein sequence ID" value="OOY34251.1"/>
    <property type="molecule type" value="Genomic_DNA"/>
</dbReference>
<dbReference type="Gene3D" id="3.10.560.10">
    <property type="entry name" value="Outer membrane lipoprotein wza domain like"/>
    <property type="match status" value="1"/>
</dbReference>
<dbReference type="Gene3D" id="3.30.1950.10">
    <property type="entry name" value="wza like domain"/>
    <property type="match status" value="1"/>
</dbReference>
<evidence type="ECO:0000259" key="2">
    <source>
        <dbReference type="Pfam" id="PF02563"/>
    </source>
</evidence>
<sequence>MLTCLAPLALAVNDDVSNYRVDKGDKFDVYVLNEEDLSVTVEVNDEGTIFFPLLGEVRVHGMTPNQIEKEITRKLKGPYLVKPVVSVTMNSYREFFIGGAVKEPGWYEYQPGMTFQQAVQKAGGFSDLASRSKLYVNKAGSTSEKGDKTTLSHKIKPSDTLFVGESFF</sequence>
<evidence type="ECO:0000259" key="3">
    <source>
        <dbReference type="Pfam" id="PF10531"/>
    </source>
</evidence>
<organism evidence="4 5">
    <name type="scientific">Solemya velum gill symbiont</name>
    <dbReference type="NCBI Taxonomy" id="2340"/>
    <lineage>
        <taxon>Bacteria</taxon>
        <taxon>Pseudomonadati</taxon>
        <taxon>Pseudomonadota</taxon>
        <taxon>Gammaproteobacteria</taxon>
        <taxon>sulfur-oxidizing symbionts</taxon>
    </lineage>
</organism>
<evidence type="ECO:0000313" key="5">
    <source>
        <dbReference type="Proteomes" id="UP000190962"/>
    </source>
</evidence>
<accession>A0A1T2FEY3</accession>
<dbReference type="PANTHER" id="PTHR33619">
    <property type="entry name" value="POLYSACCHARIDE EXPORT PROTEIN GFCE-RELATED"/>
    <property type="match status" value="1"/>
</dbReference>
<dbReference type="InterPro" id="IPR019554">
    <property type="entry name" value="Soluble_ligand-bd"/>
</dbReference>
<dbReference type="InterPro" id="IPR003715">
    <property type="entry name" value="Poly_export_N"/>
</dbReference>
<dbReference type="GO" id="GO:0015159">
    <property type="term" value="F:polysaccharide transmembrane transporter activity"/>
    <property type="evidence" value="ECO:0007669"/>
    <property type="project" value="InterPro"/>
</dbReference>
<keyword evidence="1" id="KW-0732">Signal</keyword>
<dbReference type="PANTHER" id="PTHR33619:SF3">
    <property type="entry name" value="POLYSACCHARIDE EXPORT PROTEIN GFCE-RELATED"/>
    <property type="match status" value="1"/>
</dbReference>
<comment type="caution">
    <text evidence="4">The sequence shown here is derived from an EMBL/GenBank/DDBJ whole genome shotgun (WGS) entry which is preliminary data.</text>
</comment>
<dbReference type="RefSeq" id="WP_179116266.1">
    <property type="nucleotide sequence ID" value="NZ_MPQN01000002.1"/>
</dbReference>
<dbReference type="Proteomes" id="UP000190962">
    <property type="component" value="Unassembled WGS sequence"/>
</dbReference>
<dbReference type="Pfam" id="PF10531">
    <property type="entry name" value="SLBB"/>
    <property type="match status" value="1"/>
</dbReference>
<dbReference type="Pfam" id="PF02563">
    <property type="entry name" value="Poly_export"/>
    <property type="match status" value="1"/>
</dbReference>
<reference evidence="4 5" key="1">
    <citation type="submission" date="2016-11" db="EMBL/GenBank/DDBJ databases">
        <title>Mixed transmission modes and dynamic genome evolution in an obligate animal-bacterial symbiosis.</title>
        <authorList>
            <person name="Russell S.L."/>
            <person name="Corbett-Detig R.B."/>
            <person name="Cavanaugh C.M."/>
        </authorList>
    </citation>
    <scope>NUCLEOTIDE SEQUENCE [LARGE SCALE GENOMIC DNA]</scope>
    <source>
        <strain evidence="4">MA-KB16</strain>
    </source>
</reference>
<proteinExistence type="predicted"/>
<evidence type="ECO:0000256" key="1">
    <source>
        <dbReference type="ARBA" id="ARBA00022729"/>
    </source>
</evidence>
<dbReference type="SUPFAM" id="SSF142984">
    <property type="entry name" value="Nqo1 middle domain-like"/>
    <property type="match status" value="1"/>
</dbReference>
<dbReference type="InterPro" id="IPR049712">
    <property type="entry name" value="Poly_export"/>
</dbReference>
<name>A0A1T2FEY3_SOVGS</name>
<feature type="domain" description="Polysaccharide export protein N-terminal" evidence="2">
    <location>
        <begin position="16"/>
        <end position="89"/>
    </location>
</feature>
<protein>
    <submittedName>
        <fullName evidence="4">Uncharacterized protein</fullName>
    </submittedName>
</protein>
<evidence type="ECO:0000313" key="4">
    <source>
        <dbReference type="EMBL" id="OOY34251.1"/>
    </source>
</evidence>
<gene>
    <name evidence="4" type="ORF">BOV88_11220</name>
</gene>
<dbReference type="AlphaFoldDB" id="A0A1T2FEY3"/>